<dbReference type="NCBIfam" id="NF047847">
    <property type="entry name" value="SS_mature_LptM"/>
    <property type="match status" value="1"/>
</dbReference>
<dbReference type="EMBL" id="JAVDWE010000005">
    <property type="protein sequence ID" value="MDR7094425.1"/>
    <property type="molecule type" value="Genomic_DNA"/>
</dbReference>
<keyword evidence="6 8" id="KW-0449">Lipoprotein</keyword>
<dbReference type="Pfam" id="PF13627">
    <property type="entry name" value="LptM_cons"/>
    <property type="match status" value="1"/>
</dbReference>
<accession>A0ABU1VAJ0</accession>
<evidence type="ECO:0000256" key="3">
    <source>
        <dbReference type="ARBA" id="ARBA00023136"/>
    </source>
</evidence>
<organism evidence="8 9">
    <name type="scientific">Hydrogenophaga laconesensis</name>
    <dbReference type="NCBI Taxonomy" id="1805971"/>
    <lineage>
        <taxon>Bacteria</taxon>
        <taxon>Pseudomonadati</taxon>
        <taxon>Pseudomonadota</taxon>
        <taxon>Betaproteobacteria</taxon>
        <taxon>Burkholderiales</taxon>
        <taxon>Comamonadaceae</taxon>
        <taxon>Hydrogenophaga</taxon>
    </lineage>
</organism>
<evidence type="ECO:0000256" key="1">
    <source>
        <dbReference type="ARBA" id="ARBA00004459"/>
    </source>
</evidence>
<evidence type="ECO:0000256" key="4">
    <source>
        <dbReference type="ARBA" id="ARBA00023139"/>
    </source>
</evidence>
<feature type="region of interest" description="Disordered" evidence="7">
    <location>
        <begin position="20"/>
        <end position="53"/>
    </location>
</feature>
<dbReference type="RefSeq" id="WP_204733428.1">
    <property type="nucleotide sequence ID" value="NZ_JAVDWE010000005.1"/>
</dbReference>
<sequence>MAFIASLFGVLMLAACGQKGPLYLPGPDTPEAQKKPGSVQTTPSTPPSPPAPR</sequence>
<feature type="compositionally biased region" description="Pro residues" evidence="7">
    <location>
        <begin position="44"/>
        <end position="53"/>
    </location>
</feature>
<comment type="caution">
    <text evidence="8">The sequence shown here is derived from an EMBL/GenBank/DDBJ whole genome shotgun (WGS) entry which is preliminary data.</text>
</comment>
<evidence type="ECO:0000256" key="2">
    <source>
        <dbReference type="ARBA" id="ARBA00022729"/>
    </source>
</evidence>
<protein>
    <submittedName>
        <fullName evidence="8">Small lipoprotein YifL</fullName>
    </submittedName>
</protein>
<keyword evidence="4" id="KW-0564">Palmitate</keyword>
<keyword evidence="3" id="KW-0472">Membrane</keyword>
<dbReference type="InterPro" id="IPR032831">
    <property type="entry name" value="LptM_cons"/>
</dbReference>
<dbReference type="Proteomes" id="UP001265550">
    <property type="component" value="Unassembled WGS sequence"/>
</dbReference>
<proteinExistence type="predicted"/>
<comment type="subcellular location">
    <subcellularLocation>
        <location evidence="1">Cell outer membrane</location>
        <topology evidence="1">Lipid-anchor</topology>
    </subcellularLocation>
</comment>
<evidence type="ECO:0000313" key="9">
    <source>
        <dbReference type="Proteomes" id="UP001265550"/>
    </source>
</evidence>
<keyword evidence="2" id="KW-0732">Signal</keyword>
<keyword evidence="5" id="KW-0998">Cell outer membrane</keyword>
<evidence type="ECO:0000313" key="8">
    <source>
        <dbReference type="EMBL" id="MDR7094425.1"/>
    </source>
</evidence>
<gene>
    <name evidence="8" type="ORF">J2X09_002166</name>
</gene>
<evidence type="ECO:0000256" key="5">
    <source>
        <dbReference type="ARBA" id="ARBA00023237"/>
    </source>
</evidence>
<keyword evidence="9" id="KW-1185">Reference proteome</keyword>
<reference evidence="8 9" key="1">
    <citation type="submission" date="2023-07" db="EMBL/GenBank/DDBJ databases">
        <title>Sorghum-associated microbial communities from plants grown in Nebraska, USA.</title>
        <authorList>
            <person name="Schachtman D."/>
        </authorList>
    </citation>
    <scope>NUCLEOTIDE SEQUENCE [LARGE SCALE GENOMIC DNA]</scope>
    <source>
        <strain evidence="8 9">BE240</strain>
    </source>
</reference>
<name>A0ABU1VAJ0_9BURK</name>
<evidence type="ECO:0000256" key="7">
    <source>
        <dbReference type="SAM" id="MobiDB-lite"/>
    </source>
</evidence>
<evidence type="ECO:0000256" key="6">
    <source>
        <dbReference type="ARBA" id="ARBA00023288"/>
    </source>
</evidence>